<organism evidence="8 10">
    <name type="scientific">Bathymodiolus azoricus thioautotrophic gill symbiont</name>
    <dbReference type="NCBI Taxonomy" id="235205"/>
    <lineage>
        <taxon>Bacteria</taxon>
        <taxon>Pseudomonadati</taxon>
        <taxon>Pseudomonadota</taxon>
        <taxon>Gammaproteobacteria</taxon>
        <taxon>sulfur-oxidizing symbionts</taxon>
    </lineage>
</organism>
<evidence type="ECO:0000313" key="9">
    <source>
        <dbReference type="Proteomes" id="UP000198559"/>
    </source>
</evidence>
<dbReference type="InterPro" id="IPR012340">
    <property type="entry name" value="NA-bd_OB-fold"/>
</dbReference>
<dbReference type="AlphaFoldDB" id="A0A1H6LTQ0"/>
<accession>A0A1H6LTQ0</accession>
<sequence>MSENKVERVLTGKVVSSSRDKTITVMIERKVRHPIYKKYIRRSTKVHAHDEKNECSVGDTVRVVEAKPFSKTKCWALLEVLEKSVAVDHIA</sequence>
<keyword evidence="3 6" id="KW-0694">RNA-binding</keyword>
<evidence type="ECO:0000313" key="10">
    <source>
        <dbReference type="Proteomes" id="UP000198988"/>
    </source>
</evidence>
<name>A0A1H6LTQ0_9GAMM</name>
<evidence type="ECO:0000256" key="6">
    <source>
        <dbReference type="HAMAP-Rule" id="MF_01345"/>
    </source>
</evidence>
<evidence type="ECO:0000313" key="8">
    <source>
        <dbReference type="EMBL" id="SEH92090.1"/>
    </source>
</evidence>
<dbReference type="InterPro" id="IPR019984">
    <property type="entry name" value="Ribosomal_uS17_bact/chlr"/>
</dbReference>
<dbReference type="InterPro" id="IPR000266">
    <property type="entry name" value="Ribosomal_uS17"/>
</dbReference>
<dbReference type="OrthoDB" id="9811714at2"/>
<dbReference type="HAMAP" id="MF_01345_B">
    <property type="entry name" value="Ribosomal_uS17_B"/>
    <property type="match status" value="1"/>
</dbReference>
<dbReference type="PANTHER" id="PTHR10744:SF1">
    <property type="entry name" value="SMALL RIBOSOMAL SUBUNIT PROTEIN US17M"/>
    <property type="match status" value="1"/>
</dbReference>
<dbReference type="Pfam" id="PF00366">
    <property type="entry name" value="Ribosomal_S17"/>
    <property type="match status" value="1"/>
</dbReference>
<dbReference type="GO" id="GO:0019843">
    <property type="term" value="F:rRNA binding"/>
    <property type="evidence" value="ECO:0007669"/>
    <property type="project" value="UniProtKB-UniRule"/>
</dbReference>
<dbReference type="Proteomes" id="UP000198559">
    <property type="component" value="Unassembled WGS sequence"/>
</dbReference>
<comment type="function">
    <text evidence="6">One of the primary rRNA binding proteins, it binds specifically to the 5'-end of 16S ribosomal RNA.</text>
</comment>
<evidence type="ECO:0000313" key="7">
    <source>
        <dbReference type="EMBL" id="SEH72561.1"/>
    </source>
</evidence>
<dbReference type="Gene3D" id="2.40.50.140">
    <property type="entry name" value="Nucleic acid-binding proteins"/>
    <property type="match status" value="1"/>
</dbReference>
<dbReference type="NCBIfam" id="NF004123">
    <property type="entry name" value="PRK05610.1"/>
    <property type="match status" value="1"/>
</dbReference>
<dbReference type="CDD" id="cd00364">
    <property type="entry name" value="Ribosomal_uS17"/>
    <property type="match status" value="1"/>
</dbReference>
<evidence type="ECO:0000256" key="1">
    <source>
        <dbReference type="ARBA" id="ARBA00010254"/>
    </source>
</evidence>
<dbReference type="Proteomes" id="UP000198988">
    <property type="component" value="Unassembled WGS sequence"/>
</dbReference>
<keyword evidence="2 6" id="KW-0699">rRNA-binding</keyword>
<dbReference type="EMBL" id="CDSC02000325">
    <property type="protein sequence ID" value="SEH92090.1"/>
    <property type="molecule type" value="Genomic_DNA"/>
</dbReference>
<reference evidence="9 10" key="2">
    <citation type="submission" date="2016-06" db="EMBL/GenBank/DDBJ databases">
        <authorList>
            <person name="Petersen J."/>
            <person name="Sayavedra L."/>
        </authorList>
    </citation>
    <scope>NUCLEOTIDE SEQUENCE [LARGE SCALE GENOMIC DNA]</scope>
    <source>
        <strain evidence="10">BazSymA</strain>
        <strain evidence="9">BazSymB</strain>
    </source>
</reference>
<dbReference type="STRING" id="235205.BAZSYMB_GORF61_GLIMMER3"/>
<comment type="subunit">
    <text evidence="6">Part of the 30S ribosomal subunit.</text>
</comment>
<keyword evidence="5 6" id="KW-0687">Ribonucleoprotein</keyword>
<dbReference type="EMBL" id="CVUD02000109">
    <property type="protein sequence ID" value="SEH72561.1"/>
    <property type="molecule type" value="Genomic_DNA"/>
</dbReference>
<gene>
    <name evidence="6" type="primary">rpsQ</name>
    <name evidence="8" type="ORF">BAZSYMA_ACONTIG00025_10</name>
    <name evidence="7" type="ORF">BAZSYMB_GORF61_GLIMMER3</name>
</gene>
<dbReference type="GO" id="GO:0003735">
    <property type="term" value="F:structural constituent of ribosome"/>
    <property type="evidence" value="ECO:0007669"/>
    <property type="project" value="UniProtKB-UniRule"/>
</dbReference>
<reference evidence="8" key="1">
    <citation type="submission" date="2016-06" db="EMBL/GenBank/DDBJ databases">
        <authorList>
            <person name="Olsen C.W."/>
            <person name="Carey S."/>
            <person name="Hinshaw L."/>
            <person name="Karasin A.I."/>
        </authorList>
    </citation>
    <scope>NUCLEOTIDE SEQUENCE [LARGE SCALE GENOMIC DNA]</scope>
    <source>
        <strain evidence="8">BazSymA</strain>
        <strain evidence="7">BazSymB</strain>
    </source>
</reference>
<dbReference type="RefSeq" id="WP_090716818.1">
    <property type="nucleotide sequence ID" value="NZ_CAESAP020000282.1"/>
</dbReference>
<keyword evidence="4 6" id="KW-0689">Ribosomal protein</keyword>
<dbReference type="PRINTS" id="PR00973">
    <property type="entry name" value="RIBOSOMALS17"/>
</dbReference>
<comment type="similarity">
    <text evidence="1 6">Belongs to the universal ribosomal protein uS17 family.</text>
</comment>
<evidence type="ECO:0000256" key="2">
    <source>
        <dbReference type="ARBA" id="ARBA00022730"/>
    </source>
</evidence>
<dbReference type="GO" id="GO:0022627">
    <property type="term" value="C:cytosolic small ribosomal subunit"/>
    <property type="evidence" value="ECO:0007669"/>
    <property type="project" value="UniProtKB-UniRule"/>
</dbReference>
<dbReference type="GO" id="GO:0006412">
    <property type="term" value="P:translation"/>
    <property type="evidence" value="ECO:0007669"/>
    <property type="project" value="UniProtKB-UniRule"/>
</dbReference>
<dbReference type="NCBIfam" id="TIGR03635">
    <property type="entry name" value="uS17_bact"/>
    <property type="match status" value="1"/>
</dbReference>
<dbReference type="SUPFAM" id="SSF50249">
    <property type="entry name" value="Nucleic acid-binding proteins"/>
    <property type="match status" value="1"/>
</dbReference>
<evidence type="ECO:0000256" key="4">
    <source>
        <dbReference type="ARBA" id="ARBA00022980"/>
    </source>
</evidence>
<proteinExistence type="inferred from homology"/>
<evidence type="ECO:0000256" key="5">
    <source>
        <dbReference type="ARBA" id="ARBA00023274"/>
    </source>
</evidence>
<dbReference type="PANTHER" id="PTHR10744">
    <property type="entry name" value="40S RIBOSOMAL PROTEIN S11 FAMILY MEMBER"/>
    <property type="match status" value="1"/>
</dbReference>
<evidence type="ECO:0000256" key="3">
    <source>
        <dbReference type="ARBA" id="ARBA00022884"/>
    </source>
</evidence>
<protein>
    <recommendedName>
        <fullName evidence="6">Small ribosomal subunit protein uS17</fullName>
    </recommendedName>
</protein>